<dbReference type="EnsemblMetazoa" id="PHUM328420-RA">
    <property type="protein sequence ID" value="PHUM328420-PA"/>
    <property type="gene ID" value="PHUM328420"/>
</dbReference>
<dbReference type="CTD" id="8236266"/>
<feature type="domain" description="Sulfatase N-terminal" evidence="6">
    <location>
        <begin position="2"/>
        <end position="292"/>
    </location>
</feature>
<evidence type="ECO:0000313" key="10">
    <source>
        <dbReference type="Proteomes" id="UP000009046"/>
    </source>
</evidence>
<dbReference type="InParanoid" id="E0VN47"/>
<evidence type="ECO:0000256" key="3">
    <source>
        <dbReference type="ARBA" id="ARBA00022729"/>
    </source>
</evidence>
<comment type="similarity">
    <text evidence="2">Belongs to the sulfatase family.</text>
</comment>
<evidence type="ECO:0000259" key="6">
    <source>
        <dbReference type="Pfam" id="PF00884"/>
    </source>
</evidence>
<evidence type="ECO:0000256" key="1">
    <source>
        <dbReference type="ARBA" id="ARBA00001913"/>
    </source>
</evidence>
<sequence length="466" mass="53506">MRTYNNKICQSPNIDALAKQSLIFNNAYSSDSSCSPSRSAILTGRPNHETGMYGLHHGIHHFNSFDNVKSLPKILNENGILTGIIGKKHVGPKNVFPFSYEQTEENNSILQVGRNITKIKLLVREFLQIDKTKPFFLYVGFHDPHRCGHTHPQYGTFCQKFGNGDSGMGYIPDWMPIYYHHEDLKVPYFVPDTDAAKIDLSAQYTAISRLDQGVGLVLKELEDAGVMNDTLIIYTSDNGIPFPNGRTNLYDSGIALPMLIKSPYTSSRRNQVTYQMTSHLDLTPTILDWFNVTDESVSTLTGTSLLPLLTEEPKVYNRTVFASHSHHEITMYYPSRAVRTKRYKLIHNINYQAPFPIDQDLYVSPTFRDIIEKTYAGVPVRWKKNLNKYYYRNEWELFDLKKDPEELTNIAGKNETKKILETLKRKLYDWLNVTRDPWICSPHSVLENSGLFFDTPQCLPLLNNKF</sequence>
<dbReference type="InterPro" id="IPR000917">
    <property type="entry name" value="Sulfatase_N"/>
</dbReference>
<reference evidence="8" key="2">
    <citation type="submission" date="2007-04" db="EMBL/GenBank/DDBJ databases">
        <title>The genome of the human body louse.</title>
        <authorList>
            <consortium name="The Human Body Louse Genome Consortium"/>
            <person name="Kirkness E."/>
            <person name="Walenz B."/>
            <person name="Hass B."/>
            <person name="Bruggner R."/>
            <person name="Strausberg R."/>
        </authorList>
    </citation>
    <scope>NUCLEOTIDE SEQUENCE</scope>
    <source>
        <strain evidence="8">USDA</strain>
    </source>
</reference>
<dbReference type="AlphaFoldDB" id="E0VN47"/>
<dbReference type="PROSITE" id="PS00523">
    <property type="entry name" value="SULFATASE_1"/>
    <property type="match status" value="1"/>
</dbReference>
<keyword evidence="5" id="KW-0325">Glycoprotein</keyword>
<dbReference type="VEuPathDB" id="VectorBase:PHUM328420"/>
<evidence type="ECO:0000256" key="2">
    <source>
        <dbReference type="ARBA" id="ARBA00008779"/>
    </source>
</evidence>
<dbReference type="InterPro" id="IPR024607">
    <property type="entry name" value="Sulfatase_CS"/>
</dbReference>
<dbReference type="Proteomes" id="UP000009046">
    <property type="component" value="Unassembled WGS sequence"/>
</dbReference>
<evidence type="ECO:0000256" key="4">
    <source>
        <dbReference type="ARBA" id="ARBA00022801"/>
    </source>
</evidence>
<dbReference type="eggNOG" id="KOG3867">
    <property type="taxonomic scope" value="Eukaryota"/>
</dbReference>
<keyword evidence="3" id="KW-0732">Signal</keyword>
<gene>
    <name evidence="9" type="primary">8236266</name>
    <name evidence="8" type="ORF">Phum_PHUM328420</name>
</gene>
<dbReference type="GO" id="GO:0016250">
    <property type="term" value="F:N-sulfoglucosamine sulfohydrolase activity"/>
    <property type="evidence" value="ECO:0007669"/>
    <property type="project" value="UniProtKB-EC"/>
</dbReference>
<dbReference type="Pfam" id="PF00884">
    <property type="entry name" value="Sulfatase"/>
    <property type="match status" value="1"/>
</dbReference>
<dbReference type="CDD" id="cd16027">
    <property type="entry name" value="SGSH"/>
    <property type="match status" value="1"/>
</dbReference>
<dbReference type="PANTHER" id="PTHR43108:SF6">
    <property type="entry name" value="N-SULPHOGLUCOSAMINE SULPHOHYDROLASE"/>
    <property type="match status" value="1"/>
</dbReference>
<reference evidence="8" key="1">
    <citation type="submission" date="2007-04" db="EMBL/GenBank/DDBJ databases">
        <title>Annotation of Pediculus humanus corporis strain USDA.</title>
        <authorList>
            <person name="Kirkness E."/>
            <person name="Hannick L."/>
            <person name="Hass B."/>
            <person name="Bruggner R."/>
            <person name="Lawson D."/>
            <person name="Bidwell S."/>
            <person name="Joardar V."/>
            <person name="Caler E."/>
            <person name="Walenz B."/>
            <person name="Inman J."/>
            <person name="Schobel S."/>
            <person name="Galinsky K."/>
            <person name="Amedeo P."/>
            <person name="Strausberg R."/>
        </authorList>
    </citation>
    <scope>NUCLEOTIDE SEQUENCE</scope>
    <source>
        <strain evidence="8">USDA</strain>
    </source>
</reference>
<organism>
    <name type="scientific">Pediculus humanus subsp. corporis</name>
    <name type="common">Body louse</name>
    <dbReference type="NCBI Taxonomy" id="121224"/>
    <lineage>
        <taxon>Eukaryota</taxon>
        <taxon>Metazoa</taxon>
        <taxon>Ecdysozoa</taxon>
        <taxon>Arthropoda</taxon>
        <taxon>Hexapoda</taxon>
        <taxon>Insecta</taxon>
        <taxon>Pterygota</taxon>
        <taxon>Neoptera</taxon>
        <taxon>Paraneoptera</taxon>
        <taxon>Psocodea</taxon>
        <taxon>Troctomorpha</taxon>
        <taxon>Phthiraptera</taxon>
        <taxon>Anoplura</taxon>
        <taxon>Pediculidae</taxon>
        <taxon>Pediculus</taxon>
    </lineage>
</organism>
<evidence type="ECO:0000256" key="5">
    <source>
        <dbReference type="ARBA" id="ARBA00023180"/>
    </source>
</evidence>
<name>E0VN47_PEDHC</name>
<dbReference type="GO" id="GO:0030200">
    <property type="term" value="P:heparan sulfate proteoglycan catabolic process"/>
    <property type="evidence" value="ECO:0007669"/>
    <property type="project" value="TreeGrafter"/>
</dbReference>
<dbReference type="InterPro" id="IPR017850">
    <property type="entry name" value="Alkaline_phosphatase_core_sf"/>
</dbReference>
<dbReference type="RefSeq" id="XP_002427551.1">
    <property type="nucleotide sequence ID" value="XM_002427506.1"/>
</dbReference>
<feature type="domain" description="N-sulphoglucosamine sulphohydrolase C-terminal" evidence="7">
    <location>
        <begin position="375"/>
        <end position="429"/>
    </location>
</feature>
<evidence type="ECO:0000313" key="8">
    <source>
        <dbReference type="EMBL" id="EEB14813.1"/>
    </source>
</evidence>
<dbReference type="Gene3D" id="3.40.720.10">
    <property type="entry name" value="Alkaline Phosphatase, subunit A"/>
    <property type="match status" value="1"/>
</dbReference>
<dbReference type="GO" id="GO:0006027">
    <property type="term" value="P:glycosaminoglycan catabolic process"/>
    <property type="evidence" value="ECO:0007669"/>
    <property type="project" value="TreeGrafter"/>
</dbReference>
<dbReference type="FunCoup" id="E0VN47">
    <property type="interactions" value="117"/>
</dbReference>
<dbReference type="EC" id="3.10.1.1" evidence="8"/>
<dbReference type="HOGENOM" id="CLU_006332_7_1_1"/>
<dbReference type="EMBL" id="DS235332">
    <property type="protein sequence ID" value="EEB14813.1"/>
    <property type="molecule type" value="Genomic_DNA"/>
</dbReference>
<comment type="cofactor">
    <cofactor evidence="1">
        <name>Ca(2+)</name>
        <dbReference type="ChEBI" id="CHEBI:29108"/>
    </cofactor>
</comment>
<dbReference type="SUPFAM" id="SSF53649">
    <property type="entry name" value="Alkaline phosphatase-like"/>
    <property type="match status" value="1"/>
</dbReference>
<dbReference type="KEGG" id="phu:Phum_PHUM328420"/>
<evidence type="ECO:0000313" key="9">
    <source>
        <dbReference type="EnsemblMetazoa" id="PHUM328420-PA"/>
    </source>
</evidence>
<accession>E0VN47</accession>
<dbReference type="Pfam" id="PF16347">
    <property type="entry name" value="SGSH_C"/>
    <property type="match status" value="1"/>
</dbReference>
<evidence type="ECO:0000259" key="7">
    <source>
        <dbReference type="Pfam" id="PF16347"/>
    </source>
</evidence>
<proteinExistence type="inferred from homology"/>
<dbReference type="EMBL" id="AAZO01003811">
    <property type="status" value="NOT_ANNOTATED_CDS"/>
    <property type="molecule type" value="Genomic_DNA"/>
</dbReference>
<dbReference type="GeneID" id="8236266"/>
<protein>
    <submittedName>
        <fullName evidence="8">N-sulphoglucosamine sulphohydrolase, putative</fullName>
        <ecNumber evidence="8">3.10.1.1</ecNumber>
    </submittedName>
</protein>
<dbReference type="OMA" id="MAYPMRM"/>
<reference evidence="9" key="3">
    <citation type="submission" date="2021-02" db="UniProtKB">
        <authorList>
            <consortium name="EnsemblMetazoa"/>
        </authorList>
    </citation>
    <scope>IDENTIFICATION</scope>
    <source>
        <strain evidence="9">USDA</strain>
    </source>
</reference>
<dbReference type="PANTHER" id="PTHR43108">
    <property type="entry name" value="N-ACETYLGLUCOSAMINE-6-SULFATASE FAMILY MEMBER"/>
    <property type="match status" value="1"/>
</dbReference>
<keyword evidence="10" id="KW-1185">Reference proteome</keyword>
<dbReference type="OrthoDB" id="10012954at2759"/>
<dbReference type="STRING" id="121224.E0VN47"/>
<keyword evidence="4 8" id="KW-0378">Hydrolase</keyword>
<dbReference type="InterPro" id="IPR032506">
    <property type="entry name" value="SGSH_C"/>
</dbReference>